<feature type="compositionally biased region" description="Basic and acidic residues" evidence="6">
    <location>
        <begin position="1"/>
        <end position="16"/>
    </location>
</feature>
<evidence type="ECO:0000256" key="2">
    <source>
        <dbReference type="ARBA" id="ARBA00022679"/>
    </source>
</evidence>
<dbReference type="PROSITE" id="PS01230">
    <property type="entry name" value="TRMA_1"/>
    <property type="match status" value="1"/>
</dbReference>
<feature type="region of interest" description="Disordered" evidence="6">
    <location>
        <begin position="1"/>
        <end position="34"/>
    </location>
</feature>
<protein>
    <submittedName>
        <fullName evidence="7">23S rRNA (Uracil1939-C5)-methyltransferase</fullName>
    </submittedName>
</protein>
<reference evidence="7 8" key="1">
    <citation type="submission" date="2019-02" db="EMBL/GenBank/DDBJ databases">
        <title>Genomic Encyclopedia of Type Strains, Phase IV (KMG-IV): sequencing the most valuable type-strain genomes for metagenomic binning, comparative biology and taxonomic classification.</title>
        <authorList>
            <person name="Goeker M."/>
        </authorList>
    </citation>
    <scope>NUCLEOTIDE SEQUENCE [LARGE SCALE GENOMIC DNA]</scope>
    <source>
        <strain evidence="7 8">DSM 29486</strain>
    </source>
</reference>
<dbReference type="GO" id="GO:0070475">
    <property type="term" value="P:rRNA base methylation"/>
    <property type="evidence" value="ECO:0007669"/>
    <property type="project" value="TreeGrafter"/>
</dbReference>
<dbReference type="CDD" id="cd02440">
    <property type="entry name" value="AdoMet_MTases"/>
    <property type="match status" value="1"/>
</dbReference>
<dbReference type="FunFam" id="2.40.50.1070:FF:000003">
    <property type="entry name" value="23S rRNA (Uracil-5-)-methyltransferase RumA"/>
    <property type="match status" value="1"/>
</dbReference>
<comment type="similarity">
    <text evidence="4">Belongs to the class I-like SAM-binding methyltransferase superfamily. RNA M5U methyltransferase family.</text>
</comment>
<feature type="region of interest" description="Disordered" evidence="6">
    <location>
        <begin position="117"/>
        <end position="143"/>
    </location>
</feature>
<evidence type="ECO:0000256" key="3">
    <source>
        <dbReference type="ARBA" id="ARBA00022691"/>
    </source>
</evidence>
<feature type="active site" description="Nucleophile" evidence="4">
    <location>
        <position position="493"/>
    </location>
</feature>
<dbReference type="InterPro" id="IPR010280">
    <property type="entry name" value="U5_MeTrfase_fam"/>
</dbReference>
<dbReference type="AlphaFoldDB" id="A0A4Q7PRS4"/>
<accession>A0A4Q7PRS4</accession>
<dbReference type="SUPFAM" id="SSF53335">
    <property type="entry name" value="S-adenosyl-L-methionine-dependent methyltransferases"/>
    <property type="match status" value="1"/>
</dbReference>
<dbReference type="NCBIfam" id="TIGR00479">
    <property type="entry name" value="rumA"/>
    <property type="match status" value="1"/>
</dbReference>
<evidence type="ECO:0000256" key="5">
    <source>
        <dbReference type="PROSITE-ProRule" id="PRU10015"/>
    </source>
</evidence>
<feature type="active site" evidence="5">
    <location>
        <position position="493"/>
    </location>
</feature>
<keyword evidence="2 4" id="KW-0808">Transferase</keyword>
<dbReference type="Proteomes" id="UP000292927">
    <property type="component" value="Unassembled WGS sequence"/>
</dbReference>
<proteinExistence type="inferred from homology"/>
<dbReference type="OrthoDB" id="9804590at2"/>
<evidence type="ECO:0000313" key="8">
    <source>
        <dbReference type="Proteomes" id="UP000292927"/>
    </source>
</evidence>
<name>A0A4Q7PRS4_9FIRM</name>
<evidence type="ECO:0000256" key="1">
    <source>
        <dbReference type="ARBA" id="ARBA00022603"/>
    </source>
</evidence>
<comment type="caution">
    <text evidence="7">The sequence shown here is derived from an EMBL/GenBank/DDBJ whole genome shotgun (WGS) entry which is preliminary data.</text>
</comment>
<dbReference type="PROSITE" id="PS51687">
    <property type="entry name" value="SAM_MT_RNA_M5U"/>
    <property type="match status" value="1"/>
</dbReference>
<feature type="binding site" evidence="4">
    <location>
        <position position="397"/>
    </location>
    <ligand>
        <name>S-adenosyl-L-methionine</name>
        <dbReference type="ChEBI" id="CHEBI:59789"/>
    </ligand>
</feature>
<keyword evidence="8" id="KW-1185">Reference proteome</keyword>
<sequence>MASDRTGRYRVDKSEIGKSGAGKKGFKKPAVGNRARANLAPENHAAGNGAAENCNEGDCVKEGSGAEKKKTVRKADVSYGDKAGSGAREAGGRGAGKKKTDVGVKAAAGVVSRKNEAVGAAQGNGREFQKPERGGSGKAGGMKWKAGKEEQRGNAGPQSLCPVYRKCGGCSYLHMSYEQQLKEKQKQLQELLGGFGKLQPIIGMKNPWHYRNKVHAVFSHDKKGNPISGIYEAGSHRVVPVDSCLIEDEKSDAIIVTIRSLLKSFKIRTFDEDTGYGLLRHVLIRRGFATGEIMVVLVLASPVLPSKNNFIKALRKEHPEITTVVVNVNSRGTSMVLGDKETAVYGRGYIEDVLCGKVFRISPKSFYQVNPVQTEVLYSKAVEWAGLTGGERVLDAYCGIGTIGLVASDRAAEVIGVELNKDAVRDAGWNVKRNQVKNMRVYCADATQFILDMAAAGEKLDVIFLDPPRSGSTEEFIHAVGEIRPDRVVYISCNPETLARDLKGFLKVGFGVEKMVGVDCFGWTGHTETVVMMRNCGLKGK</sequence>
<feature type="compositionally biased region" description="Basic and acidic residues" evidence="6">
    <location>
        <begin position="59"/>
        <end position="76"/>
    </location>
</feature>
<dbReference type="Gene3D" id="2.40.50.1070">
    <property type="match status" value="1"/>
</dbReference>
<dbReference type="InterPro" id="IPR029063">
    <property type="entry name" value="SAM-dependent_MTases_sf"/>
</dbReference>
<dbReference type="PANTHER" id="PTHR11061:SF30">
    <property type="entry name" value="TRNA (URACIL(54)-C(5))-METHYLTRANSFERASE"/>
    <property type="match status" value="1"/>
</dbReference>
<evidence type="ECO:0000313" key="7">
    <source>
        <dbReference type="EMBL" id="RZT03046.1"/>
    </source>
</evidence>
<evidence type="ECO:0000256" key="4">
    <source>
        <dbReference type="PROSITE-ProRule" id="PRU01024"/>
    </source>
</evidence>
<keyword evidence="3 4" id="KW-0949">S-adenosyl-L-methionine</keyword>
<feature type="region of interest" description="Disordered" evidence="6">
    <location>
        <begin position="59"/>
        <end position="101"/>
    </location>
</feature>
<dbReference type="InterPro" id="IPR030390">
    <property type="entry name" value="MeTrfase_TrmA_AS"/>
</dbReference>
<dbReference type="GO" id="GO:0070041">
    <property type="term" value="F:rRNA (uridine-C5-)-methyltransferase activity"/>
    <property type="evidence" value="ECO:0007669"/>
    <property type="project" value="TreeGrafter"/>
</dbReference>
<evidence type="ECO:0000256" key="6">
    <source>
        <dbReference type="SAM" id="MobiDB-lite"/>
    </source>
</evidence>
<gene>
    <name evidence="7" type="ORF">EV209_1180</name>
</gene>
<feature type="binding site" evidence="4">
    <location>
        <position position="466"/>
    </location>
    <ligand>
        <name>S-adenosyl-L-methionine</name>
        <dbReference type="ChEBI" id="CHEBI:59789"/>
    </ligand>
</feature>
<organism evidence="7 8">
    <name type="scientific">Cuneatibacter caecimuris</name>
    <dbReference type="NCBI Taxonomy" id="1796618"/>
    <lineage>
        <taxon>Bacteria</taxon>
        <taxon>Bacillati</taxon>
        <taxon>Bacillota</taxon>
        <taxon>Clostridia</taxon>
        <taxon>Lachnospirales</taxon>
        <taxon>Lachnospiraceae</taxon>
        <taxon>Cuneatibacter</taxon>
    </lineage>
</organism>
<dbReference type="Gene3D" id="3.40.50.150">
    <property type="entry name" value="Vaccinia Virus protein VP39"/>
    <property type="match status" value="1"/>
</dbReference>
<feature type="binding site" evidence="4">
    <location>
        <position position="418"/>
    </location>
    <ligand>
        <name>S-adenosyl-L-methionine</name>
        <dbReference type="ChEBI" id="CHEBI:59789"/>
    </ligand>
</feature>
<feature type="binding site" evidence="4">
    <location>
        <position position="368"/>
    </location>
    <ligand>
        <name>S-adenosyl-L-methionine</name>
        <dbReference type="ChEBI" id="CHEBI:59789"/>
    </ligand>
</feature>
<dbReference type="Pfam" id="PF05958">
    <property type="entry name" value="tRNA_U5-meth_tr"/>
    <property type="match status" value="1"/>
</dbReference>
<keyword evidence="1 4" id="KW-0489">Methyltransferase</keyword>
<dbReference type="EMBL" id="SGXF01000001">
    <property type="protein sequence ID" value="RZT03046.1"/>
    <property type="molecule type" value="Genomic_DNA"/>
</dbReference>
<dbReference type="PANTHER" id="PTHR11061">
    <property type="entry name" value="RNA M5U METHYLTRANSFERASE"/>
    <property type="match status" value="1"/>
</dbReference>